<dbReference type="InterPro" id="IPR029058">
    <property type="entry name" value="AB_hydrolase_fold"/>
</dbReference>
<sequence length="460" mass="49624">MVTSSQALASIGYLLLFAGAAAADFRDVCDADCKSAIRKSLVYDTSNWVNVDVTLDSFYSNPTNLSDYAVGDLVKWQDITATQASKIWTIPAGMSLSRFFYMSEDIDGKPIPATAFALLPWANPLGNDKPFRTLAWAHGTAGIQRQCAPTNHKALYYEWEGVFPLAQAGYAVIAPDYAGLGSDIPQGFMYEAGALHAADVSHALKAARAALGERLSKEWAVIGHSEGGSTAWRTNEREAQDGKASGGFIGAVSVAPALRPLSLIPESFERANGGPVGDVVSVYCLQSVSKLYSSIKVEDYVSDIVASLIPISDKGCLPTGGTVFGQLTVEQLYKNTSWLTHPDLVDWQTRYNGAGPHALAAPMLVVQGVNDTLTYSHTMEEDFDDTCKSFPESSSELLLYPELDHDPAFQAAQVDYLPWLADRFNKVPVKQGCSKRTIGPATTHPALTQQSWSGTVQAGY</sequence>
<evidence type="ECO:0000256" key="1">
    <source>
        <dbReference type="SAM" id="MobiDB-lite"/>
    </source>
</evidence>
<feature type="domain" description="AB hydrolase-1" evidence="3">
    <location>
        <begin position="157"/>
        <end position="411"/>
    </location>
</feature>
<dbReference type="SUPFAM" id="SSF53474">
    <property type="entry name" value="alpha/beta-Hydrolases"/>
    <property type="match status" value="1"/>
</dbReference>
<dbReference type="Gene3D" id="3.40.50.1820">
    <property type="entry name" value="alpha/beta hydrolase"/>
    <property type="match status" value="2"/>
</dbReference>
<dbReference type="AlphaFoldDB" id="A0A9W4WFS8"/>
<protein>
    <recommendedName>
        <fullName evidence="3">AB hydrolase-1 domain-containing protein</fullName>
    </recommendedName>
</protein>
<evidence type="ECO:0000256" key="2">
    <source>
        <dbReference type="SAM" id="SignalP"/>
    </source>
</evidence>
<dbReference type="InterPro" id="IPR005152">
    <property type="entry name" value="Lipase_secreted"/>
</dbReference>
<feature type="signal peptide" evidence="2">
    <location>
        <begin position="1"/>
        <end position="22"/>
    </location>
</feature>
<organism evidence="4 5">
    <name type="scientific">Colletotrichum noveboracense</name>
    <dbReference type="NCBI Taxonomy" id="2664923"/>
    <lineage>
        <taxon>Eukaryota</taxon>
        <taxon>Fungi</taxon>
        <taxon>Dikarya</taxon>
        <taxon>Ascomycota</taxon>
        <taxon>Pezizomycotina</taxon>
        <taxon>Sordariomycetes</taxon>
        <taxon>Hypocreomycetidae</taxon>
        <taxon>Glomerellales</taxon>
        <taxon>Glomerellaceae</taxon>
        <taxon>Colletotrichum</taxon>
        <taxon>Colletotrichum gloeosporioides species complex</taxon>
    </lineage>
</organism>
<reference evidence="4" key="1">
    <citation type="submission" date="2022-08" db="EMBL/GenBank/DDBJ databases">
        <authorList>
            <person name="Giroux E."/>
            <person name="Giroux E."/>
        </authorList>
    </citation>
    <scope>NUCLEOTIDE SEQUENCE</scope>
    <source>
        <strain evidence="4">H1091258</strain>
    </source>
</reference>
<dbReference type="InterPro" id="IPR000073">
    <property type="entry name" value="AB_hydrolase_1"/>
</dbReference>
<accession>A0A9W4WFS8</accession>
<keyword evidence="5" id="KW-1185">Reference proteome</keyword>
<proteinExistence type="predicted"/>
<dbReference type="GO" id="GO:0004806">
    <property type="term" value="F:triacylglycerol lipase activity"/>
    <property type="evidence" value="ECO:0007669"/>
    <property type="project" value="InterPro"/>
</dbReference>
<dbReference type="EMBL" id="CAMGZC010000096">
    <property type="protein sequence ID" value="CAI0643261.1"/>
    <property type="molecule type" value="Genomic_DNA"/>
</dbReference>
<comment type="caution">
    <text evidence="4">The sequence shown here is derived from an EMBL/GenBank/DDBJ whole genome shotgun (WGS) entry which is preliminary data.</text>
</comment>
<gene>
    <name evidence="4" type="ORF">CGXH109_LOCUS23691</name>
</gene>
<evidence type="ECO:0000313" key="5">
    <source>
        <dbReference type="Proteomes" id="UP001152533"/>
    </source>
</evidence>
<feature type="chain" id="PRO_5040990065" description="AB hydrolase-1 domain-containing protein" evidence="2">
    <location>
        <begin position="23"/>
        <end position="460"/>
    </location>
</feature>
<feature type="compositionally biased region" description="Polar residues" evidence="1">
    <location>
        <begin position="445"/>
        <end position="460"/>
    </location>
</feature>
<evidence type="ECO:0000259" key="3">
    <source>
        <dbReference type="Pfam" id="PF12697"/>
    </source>
</evidence>
<keyword evidence="2" id="KW-0732">Signal</keyword>
<evidence type="ECO:0000313" key="4">
    <source>
        <dbReference type="EMBL" id="CAI0643261.1"/>
    </source>
</evidence>
<dbReference type="Proteomes" id="UP001152533">
    <property type="component" value="Unassembled WGS sequence"/>
</dbReference>
<name>A0A9W4WFS8_9PEZI</name>
<dbReference type="Pfam" id="PF12697">
    <property type="entry name" value="Abhydrolase_6"/>
    <property type="match status" value="1"/>
</dbReference>
<dbReference type="PANTHER" id="PTHR34853">
    <property type="match status" value="1"/>
</dbReference>
<dbReference type="PANTHER" id="PTHR34853:SF1">
    <property type="entry name" value="LIPASE 5"/>
    <property type="match status" value="1"/>
</dbReference>
<feature type="region of interest" description="Disordered" evidence="1">
    <location>
        <begin position="437"/>
        <end position="460"/>
    </location>
</feature>
<dbReference type="GO" id="GO:0016042">
    <property type="term" value="P:lipid catabolic process"/>
    <property type="evidence" value="ECO:0007669"/>
    <property type="project" value="InterPro"/>
</dbReference>